<keyword evidence="5" id="KW-0472">Membrane</keyword>
<dbReference type="Pfam" id="PF08407">
    <property type="entry name" value="Chitin_synth_1N"/>
    <property type="match status" value="1"/>
</dbReference>
<gene>
    <name evidence="7" type="ORF">PAC_11391</name>
</gene>
<evidence type="ECO:0000256" key="2">
    <source>
        <dbReference type="ARBA" id="ARBA00012543"/>
    </source>
</evidence>
<proteinExistence type="predicted"/>
<evidence type="ECO:0000256" key="1">
    <source>
        <dbReference type="ARBA" id="ARBA00004651"/>
    </source>
</evidence>
<keyword evidence="5" id="KW-1133">Transmembrane helix</keyword>
<dbReference type="STRING" id="576137.A0A1L7X900"/>
<dbReference type="GO" id="GO:0004100">
    <property type="term" value="F:chitin synthase activity"/>
    <property type="evidence" value="ECO:0007669"/>
    <property type="project" value="UniProtKB-UniRule"/>
</dbReference>
<accession>A0A1L7X900</accession>
<protein>
    <recommendedName>
        <fullName evidence="2">chitin synthase</fullName>
        <ecNumber evidence="2">2.4.1.16</ecNumber>
    </recommendedName>
</protein>
<evidence type="ECO:0000313" key="7">
    <source>
        <dbReference type="EMBL" id="CZR61494.1"/>
    </source>
</evidence>
<reference evidence="7 8" key="1">
    <citation type="submission" date="2016-03" db="EMBL/GenBank/DDBJ databases">
        <authorList>
            <person name="Ploux O."/>
        </authorList>
    </citation>
    <scope>NUCLEOTIDE SEQUENCE [LARGE SCALE GENOMIC DNA]</scope>
    <source>
        <strain evidence="7 8">UAMH 11012</strain>
    </source>
</reference>
<dbReference type="EC" id="2.4.1.16" evidence="2"/>
<evidence type="ECO:0000256" key="5">
    <source>
        <dbReference type="ARBA" id="ARBA00022989"/>
    </source>
</evidence>
<name>A0A1L7X900_9HELO</name>
<dbReference type="Proteomes" id="UP000184330">
    <property type="component" value="Unassembled WGS sequence"/>
</dbReference>
<keyword evidence="5" id="KW-0812">Transmembrane</keyword>
<keyword evidence="4" id="KW-0808">Transferase</keyword>
<keyword evidence="3" id="KW-1003">Cell membrane</keyword>
<sequence length="454" mass="50611">MPSKKRTTGITTNCGGVVTEIEKTLESNEGSKLSKAATWATGGKDDTAKLRSSLEAHKSTLEIAFDMVTMIMAREIKADTQEIRTDTSAIKADTTQILAEIARLQQQLPQDANVRNTSGFMLERYLDNLTTYAETEEIAAGPFLANQEVTQRGTNELEIETTREEEAPLDDERHSEGEYAMLEHRRVDVIRGNHSKEPEVFESDPTLSRRVASTQEIDVSGGHLVLDMPALGRILMRVPHAAPPLRDEFTHARYTTLDYRLDDFVPNMFLLRPALFARPRRIEILMSISISGLDSRPHGKEDVALARTLLNAIECIRFISTISSSPWGDTSWKRIVVAIISESVITNRTAVMLQDLGVCLSWNEDTDIVVRGEDGRIQMSTDFPSDVNGRPVRAHCFEYTTQLTPRIESPPSSLPSSLPFLPQKGTPVQVITYLQADGFADSPQSWTKAFANYL</sequence>
<feature type="domain" description="Chitin synthase N-terminal" evidence="6">
    <location>
        <begin position="214"/>
        <end position="281"/>
    </location>
</feature>
<keyword evidence="8" id="KW-1185">Reference proteome</keyword>
<dbReference type="GO" id="GO:0071555">
    <property type="term" value="P:cell wall organization"/>
    <property type="evidence" value="ECO:0007669"/>
    <property type="project" value="UniProtKB-KW"/>
</dbReference>
<dbReference type="GO" id="GO:0005886">
    <property type="term" value="C:plasma membrane"/>
    <property type="evidence" value="ECO:0007669"/>
    <property type="project" value="UniProtKB-SubCell"/>
</dbReference>
<dbReference type="GO" id="GO:0006031">
    <property type="term" value="P:chitin biosynthetic process"/>
    <property type="evidence" value="ECO:0007669"/>
    <property type="project" value="UniProtKB-UniRule"/>
</dbReference>
<keyword evidence="4" id="KW-0328">Glycosyltransferase</keyword>
<dbReference type="AlphaFoldDB" id="A0A1L7X900"/>
<evidence type="ECO:0000256" key="4">
    <source>
        <dbReference type="ARBA" id="ARBA00022676"/>
    </source>
</evidence>
<evidence type="ECO:0000259" key="6">
    <source>
        <dbReference type="Pfam" id="PF08407"/>
    </source>
</evidence>
<evidence type="ECO:0000313" key="8">
    <source>
        <dbReference type="Proteomes" id="UP000184330"/>
    </source>
</evidence>
<comment type="subcellular location">
    <subcellularLocation>
        <location evidence="1">Cell membrane</location>
        <topology evidence="1">Multi-pass membrane protein</topology>
    </subcellularLocation>
</comment>
<dbReference type="OrthoDB" id="524326at2759"/>
<dbReference type="EMBL" id="FJOG01000018">
    <property type="protein sequence ID" value="CZR61494.1"/>
    <property type="molecule type" value="Genomic_DNA"/>
</dbReference>
<organism evidence="7 8">
    <name type="scientific">Phialocephala subalpina</name>
    <dbReference type="NCBI Taxonomy" id="576137"/>
    <lineage>
        <taxon>Eukaryota</taxon>
        <taxon>Fungi</taxon>
        <taxon>Dikarya</taxon>
        <taxon>Ascomycota</taxon>
        <taxon>Pezizomycotina</taxon>
        <taxon>Leotiomycetes</taxon>
        <taxon>Helotiales</taxon>
        <taxon>Mollisiaceae</taxon>
        <taxon>Phialocephala</taxon>
        <taxon>Phialocephala fortinii species complex</taxon>
    </lineage>
</organism>
<evidence type="ECO:0000256" key="3">
    <source>
        <dbReference type="ARBA" id="ARBA00022475"/>
    </source>
</evidence>
<dbReference type="InterPro" id="IPR013616">
    <property type="entry name" value="Chitin_synth_N"/>
</dbReference>